<comment type="caution">
    <text evidence="5">The sequence shown here is derived from an EMBL/GenBank/DDBJ whole genome shotgun (WGS) entry which is preliminary data.</text>
</comment>
<evidence type="ECO:0000256" key="2">
    <source>
        <dbReference type="SAM" id="MobiDB-lite"/>
    </source>
</evidence>
<dbReference type="PANTHER" id="PTHR10963">
    <property type="entry name" value="GLYCOSYL HYDROLASE-RELATED"/>
    <property type="match status" value="1"/>
</dbReference>
<feature type="signal peptide" evidence="3">
    <location>
        <begin position="1"/>
        <end position="19"/>
    </location>
</feature>
<feature type="chain" id="PRO_5038395152" evidence="3">
    <location>
        <begin position="20"/>
        <end position="345"/>
    </location>
</feature>
<evidence type="ECO:0000256" key="3">
    <source>
        <dbReference type="SAM" id="SignalP"/>
    </source>
</evidence>
<dbReference type="GO" id="GO:0005975">
    <property type="term" value="P:carbohydrate metabolic process"/>
    <property type="evidence" value="ECO:0007669"/>
    <property type="project" value="InterPro"/>
</dbReference>
<dbReference type="GO" id="GO:0004553">
    <property type="term" value="F:hydrolase activity, hydrolyzing O-glycosyl compounds"/>
    <property type="evidence" value="ECO:0007669"/>
    <property type="project" value="InterPro"/>
</dbReference>
<evidence type="ECO:0000313" key="6">
    <source>
        <dbReference type="Proteomes" id="UP000823617"/>
    </source>
</evidence>
<evidence type="ECO:0000259" key="4">
    <source>
        <dbReference type="PROSITE" id="PS51762"/>
    </source>
</evidence>
<keyword evidence="3" id="KW-0732">Signal</keyword>
<feature type="domain" description="GH16" evidence="4">
    <location>
        <begin position="32"/>
        <end position="345"/>
    </location>
</feature>
<dbReference type="InterPro" id="IPR013320">
    <property type="entry name" value="ConA-like_dom_sf"/>
</dbReference>
<accession>A0A9D9HKH3</accession>
<organism evidence="5 6">
    <name type="scientific">Candidatus Cryptobacteroides intestinigallinarum</name>
    <dbReference type="NCBI Taxonomy" id="2840767"/>
    <lineage>
        <taxon>Bacteria</taxon>
        <taxon>Pseudomonadati</taxon>
        <taxon>Bacteroidota</taxon>
        <taxon>Bacteroidia</taxon>
        <taxon>Bacteroidales</taxon>
        <taxon>Candidatus Cryptobacteroides</taxon>
    </lineage>
</organism>
<comment type="similarity">
    <text evidence="1">Belongs to the glycosyl hydrolase 16 family.</text>
</comment>
<keyword evidence="5" id="KW-0378">Hydrolase</keyword>
<feature type="compositionally biased region" description="Acidic residues" evidence="2">
    <location>
        <begin position="31"/>
        <end position="57"/>
    </location>
</feature>
<dbReference type="Pfam" id="PF00722">
    <property type="entry name" value="Glyco_hydro_16"/>
    <property type="match status" value="1"/>
</dbReference>
<dbReference type="CDD" id="cd08023">
    <property type="entry name" value="GH16_laminarinase_like"/>
    <property type="match status" value="1"/>
</dbReference>
<name>A0A9D9HKH3_9BACT</name>
<evidence type="ECO:0000313" key="5">
    <source>
        <dbReference type="EMBL" id="MBO8455481.1"/>
    </source>
</evidence>
<dbReference type="PANTHER" id="PTHR10963:SF55">
    <property type="entry name" value="GLYCOSIDE HYDROLASE FAMILY 16 PROTEIN"/>
    <property type="match status" value="1"/>
</dbReference>
<reference evidence="5" key="2">
    <citation type="journal article" date="2021" name="PeerJ">
        <title>Extensive microbial diversity within the chicken gut microbiome revealed by metagenomics and culture.</title>
        <authorList>
            <person name="Gilroy R."/>
            <person name="Ravi A."/>
            <person name="Getino M."/>
            <person name="Pursley I."/>
            <person name="Horton D.L."/>
            <person name="Alikhan N.F."/>
            <person name="Baker D."/>
            <person name="Gharbi K."/>
            <person name="Hall N."/>
            <person name="Watson M."/>
            <person name="Adriaenssens E.M."/>
            <person name="Foster-Nyarko E."/>
            <person name="Jarju S."/>
            <person name="Secka A."/>
            <person name="Antonio M."/>
            <person name="Oren A."/>
            <person name="Chaudhuri R.R."/>
            <person name="La Ragione R."/>
            <person name="Hildebrand F."/>
            <person name="Pallen M.J."/>
        </authorList>
    </citation>
    <scope>NUCLEOTIDE SEQUENCE</scope>
    <source>
        <strain evidence="5">B1-3475</strain>
    </source>
</reference>
<evidence type="ECO:0000256" key="1">
    <source>
        <dbReference type="ARBA" id="ARBA00006865"/>
    </source>
</evidence>
<dbReference type="AlphaFoldDB" id="A0A9D9HKH3"/>
<dbReference type="PROSITE" id="PS51257">
    <property type="entry name" value="PROKAR_LIPOPROTEIN"/>
    <property type="match status" value="1"/>
</dbReference>
<dbReference type="Gene3D" id="2.60.120.200">
    <property type="match status" value="1"/>
</dbReference>
<dbReference type="InterPro" id="IPR000757">
    <property type="entry name" value="Beta-glucanase-like"/>
</dbReference>
<gene>
    <name evidence="5" type="ORF">IAC08_03650</name>
</gene>
<sequence length="345" mass="38491">MAIMRIRYIILSMMMTAFVACSCSTLDIDSPLDDDTTEQPGDGQDEDTDIDDGDDEQGNVGGGDAGYDKEQDGTGETDGYKLVWQDLFDGSSLDGSSWNMEVNGDGGGNAEMQYYRAENVSVGKDESGNGCLILTARRESYMGKYFTSGRVNTSGKHEFTHGKIEASIMIPSTANGLWPAFWLLGADYATNSWPRCGEIDIMEMGHADGIRNGTQDRYFNGAAHWGFYNSQSQYPNYAKSTTNSYSLQDGKYHLFTLEWDENYLRMYLDKDVYPDVAPYYEMGITSTNDEWGGTKPYFHHDFFIIFNLAVGGNFPGIHNAAQITAIPDNGDEAKMYVNFVRVYQK</sequence>
<protein>
    <submittedName>
        <fullName evidence="5">Glycoside hydrolase family 16 protein</fullName>
    </submittedName>
</protein>
<dbReference type="Proteomes" id="UP000823617">
    <property type="component" value="Unassembled WGS sequence"/>
</dbReference>
<feature type="region of interest" description="Disordered" evidence="2">
    <location>
        <begin position="31"/>
        <end position="75"/>
    </location>
</feature>
<dbReference type="PROSITE" id="PS51762">
    <property type="entry name" value="GH16_2"/>
    <property type="match status" value="1"/>
</dbReference>
<proteinExistence type="inferred from homology"/>
<dbReference type="SUPFAM" id="SSF49899">
    <property type="entry name" value="Concanavalin A-like lectins/glucanases"/>
    <property type="match status" value="1"/>
</dbReference>
<dbReference type="InterPro" id="IPR050546">
    <property type="entry name" value="Glycosyl_Hydrlase_16"/>
</dbReference>
<reference evidence="5" key="1">
    <citation type="submission" date="2020-10" db="EMBL/GenBank/DDBJ databases">
        <authorList>
            <person name="Gilroy R."/>
        </authorList>
    </citation>
    <scope>NUCLEOTIDE SEQUENCE</scope>
    <source>
        <strain evidence="5">B1-3475</strain>
    </source>
</reference>
<dbReference type="EMBL" id="JADIMK010000038">
    <property type="protein sequence ID" value="MBO8455481.1"/>
    <property type="molecule type" value="Genomic_DNA"/>
</dbReference>